<dbReference type="AlphaFoldDB" id="X0U2T7"/>
<feature type="non-terminal residue" evidence="2">
    <location>
        <position position="1"/>
    </location>
</feature>
<protein>
    <recommendedName>
        <fullName evidence="1">DUF2229 domain-containing protein</fullName>
    </recommendedName>
</protein>
<organism evidence="2">
    <name type="scientific">marine sediment metagenome</name>
    <dbReference type="NCBI Taxonomy" id="412755"/>
    <lineage>
        <taxon>unclassified sequences</taxon>
        <taxon>metagenomes</taxon>
        <taxon>ecological metagenomes</taxon>
    </lineage>
</organism>
<evidence type="ECO:0000259" key="1">
    <source>
        <dbReference type="Pfam" id="PF09989"/>
    </source>
</evidence>
<feature type="domain" description="DUF2229" evidence="1">
    <location>
        <begin position="32"/>
        <end position="263"/>
    </location>
</feature>
<dbReference type="EMBL" id="BARS01018367">
    <property type="protein sequence ID" value="GAF93671.1"/>
    <property type="molecule type" value="Genomic_DNA"/>
</dbReference>
<feature type="non-terminal residue" evidence="2">
    <location>
        <position position="276"/>
    </location>
</feature>
<accession>X0U2T7</accession>
<comment type="caution">
    <text evidence="2">The sequence shown here is derived from an EMBL/GenBank/DDBJ whole genome shotgun (WGS) entry which is preliminary data.</text>
</comment>
<name>X0U2T7_9ZZZZ</name>
<reference evidence="2" key="1">
    <citation type="journal article" date="2014" name="Front. Microbiol.">
        <title>High frequency of phylogenetically diverse reductive dehalogenase-homologous genes in deep subseafloor sedimentary metagenomes.</title>
        <authorList>
            <person name="Kawai M."/>
            <person name="Futagami T."/>
            <person name="Toyoda A."/>
            <person name="Takaki Y."/>
            <person name="Nishi S."/>
            <person name="Hori S."/>
            <person name="Arai W."/>
            <person name="Tsubouchi T."/>
            <person name="Morono Y."/>
            <person name="Uchiyama I."/>
            <person name="Ito T."/>
            <person name="Fujiyama A."/>
            <person name="Inagaki F."/>
            <person name="Takami H."/>
        </authorList>
    </citation>
    <scope>NUCLEOTIDE SEQUENCE</scope>
    <source>
        <strain evidence="2">Expedition CK06-06</strain>
    </source>
</reference>
<sequence length="276" mass="32472">KPVIKDIFKEREKLLFSAFNRYHSEGNPEKKTIGFPRAMYYYDRLPFWSTFWGELGFGMILSDPTNKDIINKGSESVIADPCFPIKVAHGHVQNLMEKNPDYIFIPSMITSECSYQSNRKEKAKIVGRKQTYFCLWGQTLPEIIKSNKRFKDFESRFITPKVELREGDEFVINDFTKYLKTKFSWITRKDVETAYYKGKDELNKFRESLFELYRESIDTVERTGRECVILIGRPYNVNDRGVNLNLATKLRDFYGVNVFPIDVVEFESEDIDDIND</sequence>
<dbReference type="PANTHER" id="PTHR32329:SF2">
    <property type="entry name" value="BIFUNCTIONAL PROTEIN [INCLUDES 2-HYDROXYACYL-COA DEHYDRATASE (N-TER) AND ITS ACTIVATOR DOMAIN (C_TERM)"/>
    <property type="match status" value="1"/>
</dbReference>
<proteinExistence type="predicted"/>
<dbReference type="Pfam" id="PF09989">
    <property type="entry name" value="DUF2229"/>
    <property type="match status" value="1"/>
</dbReference>
<evidence type="ECO:0000313" key="2">
    <source>
        <dbReference type="EMBL" id="GAF93671.1"/>
    </source>
</evidence>
<dbReference type="InterPro" id="IPR051805">
    <property type="entry name" value="Dehydratase_Activator_Redct"/>
</dbReference>
<dbReference type="InterPro" id="IPR018709">
    <property type="entry name" value="CoA_activase_DUF2229"/>
</dbReference>
<gene>
    <name evidence="2" type="ORF">S01H1_29889</name>
</gene>
<dbReference type="PANTHER" id="PTHR32329">
    <property type="entry name" value="BIFUNCTIONAL PROTEIN [INCLUDES 2-HYDROXYACYL-COA DEHYDRATASE (N-TER) AND ITS ACTIVATOR DOMAIN (C_TERM)-RELATED"/>
    <property type="match status" value="1"/>
</dbReference>